<keyword evidence="1" id="KW-1133">Transmembrane helix</keyword>
<dbReference type="Pfam" id="PF07006">
    <property type="entry name" value="DUF1310"/>
    <property type="match status" value="1"/>
</dbReference>
<keyword evidence="1" id="KW-0812">Transmembrane</keyword>
<reference evidence="2 3" key="1">
    <citation type="submission" date="2019-03" db="EMBL/GenBank/DDBJ databases">
        <title>Diversity of the mouse oral microbiome.</title>
        <authorList>
            <person name="Joseph S."/>
            <person name="Aduse-Opoku J."/>
            <person name="Curtis M."/>
            <person name="Wade W."/>
            <person name="Hashim A."/>
        </authorList>
    </citation>
    <scope>NUCLEOTIDE SEQUENCE [LARGE SCALE GENOMIC DNA]</scope>
    <source>
        <strain evidence="2 3">WM131</strain>
    </source>
</reference>
<keyword evidence="1" id="KW-0472">Membrane</keyword>
<evidence type="ECO:0000256" key="1">
    <source>
        <dbReference type="SAM" id="Phobius"/>
    </source>
</evidence>
<dbReference type="RefSeq" id="WP_135181191.1">
    <property type="nucleotide sequence ID" value="NZ_JADGKZ010000002.1"/>
</dbReference>
<name>A0A4Y9JE98_9STRE</name>
<organism evidence="2 3">
    <name type="scientific">Streptococcus cuniculi</name>
    <dbReference type="NCBI Taxonomy" id="1432788"/>
    <lineage>
        <taxon>Bacteria</taxon>
        <taxon>Bacillati</taxon>
        <taxon>Bacillota</taxon>
        <taxon>Bacilli</taxon>
        <taxon>Lactobacillales</taxon>
        <taxon>Streptococcaceae</taxon>
        <taxon>Streptococcus</taxon>
    </lineage>
</organism>
<feature type="transmembrane region" description="Helical" evidence="1">
    <location>
        <begin position="6"/>
        <end position="25"/>
    </location>
</feature>
<proteinExistence type="predicted"/>
<dbReference type="InterPro" id="IPR010738">
    <property type="entry name" value="DUF1310"/>
</dbReference>
<protein>
    <submittedName>
        <fullName evidence="2">DUF1310 family protein</fullName>
    </submittedName>
</protein>
<evidence type="ECO:0000313" key="2">
    <source>
        <dbReference type="EMBL" id="TFU98518.1"/>
    </source>
</evidence>
<evidence type="ECO:0000313" key="3">
    <source>
        <dbReference type="Proteomes" id="UP000297253"/>
    </source>
</evidence>
<dbReference type="EMBL" id="SPPD01000002">
    <property type="protein sequence ID" value="TFU98518.1"/>
    <property type="molecule type" value="Genomic_DNA"/>
</dbReference>
<dbReference type="Proteomes" id="UP000297253">
    <property type="component" value="Unassembled WGS sequence"/>
</dbReference>
<sequence>MKKILKILGLVCFIIGLSIGGFKMYQYKEKQKMIAIAHSKEARQLYEDYMRNLDKSALTEQGKIRDYQIVDQSVYYNPMGGMAVTVYLNNNPKSDIQFGLVQKEDGELELYGVTYSSEVRQLLEGER</sequence>
<dbReference type="AlphaFoldDB" id="A0A4Y9JE98"/>
<gene>
    <name evidence="2" type="ORF">E4T82_01755</name>
</gene>
<dbReference type="OrthoDB" id="2237686at2"/>
<accession>A0A4Y9JE98</accession>
<comment type="caution">
    <text evidence="2">The sequence shown here is derived from an EMBL/GenBank/DDBJ whole genome shotgun (WGS) entry which is preliminary data.</text>
</comment>